<proteinExistence type="predicted"/>
<feature type="transmembrane region" description="Helical" evidence="2">
    <location>
        <begin position="31"/>
        <end position="57"/>
    </location>
</feature>
<name>A0A3B4UFG8_SERDU</name>
<keyword evidence="2" id="KW-1133">Transmembrane helix</keyword>
<dbReference type="Proteomes" id="UP000261420">
    <property type="component" value="Unplaced"/>
</dbReference>
<dbReference type="GO" id="GO:0002693">
    <property type="term" value="P:positive regulation of cellular extravasation"/>
    <property type="evidence" value="ECO:0007669"/>
    <property type="project" value="TreeGrafter"/>
</dbReference>
<keyword evidence="4" id="KW-1185">Reference proteome</keyword>
<evidence type="ECO:0000256" key="1">
    <source>
        <dbReference type="SAM" id="MobiDB-lite"/>
    </source>
</evidence>
<dbReference type="Pfam" id="PF06637">
    <property type="entry name" value="PV-1"/>
    <property type="match status" value="1"/>
</dbReference>
<reference evidence="3" key="1">
    <citation type="submission" date="2025-08" db="UniProtKB">
        <authorList>
            <consortium name="Ensembl"/>
        </authorList>
    </citation>
    <scope>IDENTIFICATION</scope>
</reference>
<dbReference type="OMA" id="KARNDWD"/>
<reference evidence="3" key="2">
    <citation type="submission" date="2025-09" db="UniProtKB">
        <authorList>
            <consortium name="Ensembl"/>
        </authorList>
    </citation>
    <scope>IDENTIFICATION</scope>
</reference>
<organism evidence="3 4">
    <name type="scientific">Seriola dumerili</name>
    <name type="common">Greater amberjack</name>
    <name type="synonym">Caranx dumerili</name>
    <dbReference type="NCBI Taxonomy" id="41447"/>
    <lineage>
        <taxon>Eukaryota</taxon>
        <taxon>Metazoa</taxon>
        <taxon>Chordata</taxon>
        <taxon>Craniata</taxon>
        <taxon>Vertebrata</taxon>
        <taxon>Euteleostomi</taxon>
        <taxon>Actinopterygii</taxon>
        <taxon>Neopterygii</taxon>
        <taxon>Teleostei</taxon>
        <taxon>Neoteleostei</taxon>
        <taxon>Acanthomorphata</taxon>
        <taxon>Carangaria</taxon>
        <taxon>Carangiformes</taxon>
        <taxon>Carangidae</taxon>
        <taxon>Seriola</taxon>
    </lineage>
</organism>
<sequence>MYSSGYSQVSKHSPQAQKRMQYRSKGKSCGYYMRIVFFFSSLIQSLIIVSLVLFLVYGKNQDSASTARIQDLEESFSRLSIENVGLRQQRKNLTTLLNATLTEKARNDWDLVKIRHLINISVVMIQDLEKRHQQCNTEMMMYRISGQGCKVLMPTPDTCNCGMLVERMKARLDLVESNFTQTIKTMRVEVEQTARERDYINLEAIRLRRDKSTQEKELQFYKQRCKEDFSQSLSGVSNVSKAFLLKIESLFPTHIAFQLTCPKQREHLEQIRANCTNLSREVEDKLQRYLNTVGEQVSEIQAENSRFKAENWRLSEDYRWCTQNRSGLIQEHKQNFEKLQRKHDQDKEKLLMEKMRLIGEKEVLEQSVRYKSKEVDHLTVQVKHLNMSCVRKPQFGGSTTQLGTSSQSGWNWSNGGGSSSATSSSTGRVGGLGSSFGSSGTQFNKLGSTGTGSSSSSFGSIPSLGSSGTGFNKLGSTGTGSSSSSFGSSSSLGSSGTGFNKLGSTGTGSSSSSFGSSSSLGSSSTGFNKLGSTGTGSSSSSFGSSSSLGSSSTGFNKLGSTGTGSSSSSFSSLGSNPSLSSSGIGLNKPALGARGSSTIGSSSGSLGSSSSLGSSGIGANKPTSNAKSSQVFGSWFGTGNSNSGQSKPGSGTGKVLSSGSSYGGTGSSLGRTNGVGGGSVNVAQHLQELQRIINPSSPQDKQDLSRMLG</sequence>
<evidence type="ECO:0000256" key="2">
    <source>
        <dbReference type="SAM" id="Phobius"/>
    </source>
</evidence>
<feature type="compositionally biased region" description="Gly residues" evidence="1">
    <location>
        <begin position="661"/>
        <end position="679"/>
    </location>
</feature>
<feature type="region of interest" description="Disordered" evidence="1">
    <location>
        <begin position="595"/>
        <end position="680"/>
    </location>
</feature>
<dbReference type="KEGG" id="sdu:111228814"/>
<dbReference type="CTD" id="100136858"/>
<dbReference type="RefSeq" id="XP_022610609.1">
    <property type="nucleotide sequence ID" value="XM_022754888.1"/>
</dbReference>
<feature type="region of interest" description="Disordered" evidence="1">
    <location>
        <begin position="690"/>
        <end position="709"/>
    </location>
</feature>
<accession>A0A3B4UFG8</accession>
<dbReference type="PANTHER" id="PTHR21687:SF5">
    <property type="entry name" value="PLASMALEMMA VESICLE-ASSOCIATED PROTEIN"/>
    <property type="match status" value="1"/>
</dbReference>
<protein>
    <submittedName>
        <fullName evidence="3">Plasmalemma vesicle associated protein a</fullName>
    </submittedName>
</protein>
<evidence type="ECO:0000313" key="4">
    <source>
        <dbReference type="Proteomes" id="UP000261420"/>
    </source>
</evidence>
<dbReference type="Ensembl" id="ENSSDUT00000017441.1">
    <property type="protein sequence ID" value="ENSSDUP00000017127.1"/>
    <property type="gene ID" value="ENSSDUG00000012515.1"/>
</dbReference>
<evidence type="ECO:0000313" key="3">
    <source>
        <dbReference type="Ensembl" id="ENSSDUP00000017127.1"/>
    </source>
</evidence>
<feature type="compositionally biased region" description="Low complexity" evidence="1">
    <location>
        <begin position="397"/>
        <end position="427"/>
    </location>
</feature>
<feature type="compositionally biased region" description="Polar residues" evidence="1">
    <location>
        <begin position="621"/>
        <end position="649"/>
    </location>
</feature>
<dbReference type="STRING" id="41447.ENSSDUP00000017127"/>
<feature type="region of interest" description="Disordered" evidence="1">
    <location>
        <begin position="397"/>
        <end position="433"/>
    </location>
</feature>
<dbReference type="GO" id="GO:0043114">
    <property type="term" value="P:regulation of vascular permeability"/>
    <property type="evidence" value="ECO:0007669"/>
    <property type="project" value="TreeGrafter"/>
</dbReference>
<feature type="compositionally biased region" description="Low complexity" evidence="1">
    <location>
        <begin position="595"/>
        <end position="618"/>
    </location>
</feature>
<dbReference type="PANTHER" id="PTHR21687">
    <property type="entry name" value="PLASMALEMMA VESICLE-ASSOCIATED PROTEIN"/>
    <property type="match status" value="1"/>
</dbReference>
<keyword evidence="2" id="KW-0812">Transmembrane</keyword>
<keyword evidence="2" id="KW-0472">Membrane</keyword>
<feature type="compositionally biased region" description="Basic and acidic residues" evidence="1">
    <location>
        <begin position="700"/>
        <end position="709"/>
    </location>
</feature>
<dbReference type="GeneTree" id="ENSGT00390000006166"/>
<dbReference type="InterPro" id="IPR009538">
    <property type="entry name" value="PV-1"/>
</dbReference>
<dbReference type="GeneID" id="111228814"/>
<dbReference type="AlphaFoldDB" id="A0A3B4UFG8"/>